<accession>A0A450TBX7</accession>
<reference evidence="1" key="1">
    <citation type="submission" date="2019-02" db="EMBL/GenBank/DDBJ databases">
        <authorList>
            <person name="Gruber-Vodicka R. H."/>
            <person name="Seah K. B. B."/>
        </authorList>
    </citation>
    <scope>NUCLEOTIDE SEQUENCE</scope>
    <source>
        <strain evidence="1">BECK_DK161</strain>
    </source>
</reference>
<dbReference type="EMBL" id="CAADEY010000115">
    <property type="protein sequence ID" value="VFJ64237.1"/>
    <property type="molecule type" value="Genomic_DNA"/>
</dbReference>
<proteinExistence type="predicted"/>
<organism evidence="1">
    <name type="scientific">Candidatus Kentrum sp. DK</name>
    <dbReference type="NCBI Taxonomy" id="2126562"/>
    <lineage>
        <taxon>Bacteria</taxon>
        <taxon>Pseudomonadati</taxon>
        <taxon>Pseudomonadota</taxon>
        <taxon>Gammaproteobacteria</taxon>
        <taxon>Candidatus Kentrum</taxon>
    </lineage>
</organism>
<sequence>MHHQKPVTVEEFGAFFDTLNYPACPVCGEDKWSLVTFDNEEAAVFSGHWHALICDQCGLTHFHGKRVVEQWRREHA</sequence>
<dbReference type="AlphaFoldDB" id="A0A450TBX7"/>
<evidence type="ECO:0000313" key="1">
    <source>
        <dbReference type="EMBL" id="VFJ64237.1"/>
    </source>
</evidence>
<gene>
    <name evidence="1" type="ORF">BECKDK2373C_GA0170839_11157</name>
</gene>
<protein>
    <submittedName>
        <fullName evidence="1">Uncharacterized protein</fullName>
    </submittedName>
</protein>
<name>A0A450TBX7_9GAMM</name>